<proteinExistence type="predicted"/>
<dbReference type="OrthoDB" id="2691851at2759"/>
<evidence type="ECO:0000313" key="3">
    <source>
        <dbReference type="Proteomes" id="UP000736335"/>
    </source>
</evidence>
<protein>
    <submittedName>
        <fullName evidence="2">Uncharacterized protein</fullName>
    </submittedName>
</protein>
<feature type="region of interest" description="Disordered" evidence="1">
    <location>
        <begin position="94"/>
        <end position="116"/>
    </location>
</feature>
<dbReference type="Proteomes" id="UP000736335">
    <property type="component" value="Unassembled WGS sequence"/>
</dbReference>
<evidence type="ECO:0000313" key="2">
    <source>
        <dbReference type="EMBL" id="KAF9789386.1"/>
    </source>
</evidence>
<keyword evidence="3" id="KW-1185">Reference proteome</keyword>
<dbReference type="AlphaFoldDB" id="A0A9P6HKF5"/>
<sequence>MSAILIFASVTEESLAYPWNHSLHCYQLEKEFGSWRRRRPMGWGVMTHPQSLGLRVSGCRILHSVVYETNEWRMLLWEVLVVAVAVRGGVASGRHHAPGVSSGTRGFNRAEQQGGRSMLEVEPTSGEVEWAIQENLGPLEKLYLWTRRRWMSTKFAPVQERENKWKNFVQGVESGLGWGQREDGLRRRQLAELRRKEQAPAAVRESLVKRTLFASGPLSFPSPPDVSLLELPPGESSSCLPESSSMHTVPTSETLYTVNFPTLSPLSTTVNLQLSSPLLTIPSVVFSKQTVSPSTGYMPSAEVPCYGTSVKWEYGCPAKTYPFHYHILKAAKDPAPTTPWNYLSREQLLQRLKARTDECRQLRKKHIAVSDYKNTSRVLQVTLKNRSSPAAAISKLQDAISRKYTPHPGVDEFALDLGCLVKAIGGTKLLFALNRGLSLPSYRTVGRHQKQTY</sequence>
<feature type="compositionally biased region" description="Polar residues" evidence="1">
    <location>
        <begin position="101"/>
        <end position="115"/>
    </location>
</feature>
<dbReference type="EMBL" id="WIUZ02000003">
    <property type="protein sequence ID" value="KAF9789386.1"/>
    <property type="molecule type" value="Genomic_DNA"/>
</dbReference>
<reference evidence="2" key="1">
    <citation type="journal article" date="2020" name="Nat. Commun.">
        <title>Large-scale genome sequencing of mycorrhizal fungi provides insights into the early evolution of symbiotic traits.</title>
        <authorList>
            <person name="Miyauchi S."/>
            <person name="Kiss E."/>
            <person name="Kuo A."/>
            <person name="Drula E."/>
            <person name="Kohler A."/>
            <person name="Sanchez-Garcia M."/>
            <person name="Morin E."/>
            <person name="Andreopoulos B."/>
            <person name="Barry K.W."/>
            <person name="Bonito G."/>
            <person name="Buee M."/>
            <person name="Carver A."/>
            <person name="Chen C."/>
            <person name="Cichocki N."/>
            <person name="Clum A."/>
            <person name="Culley D."/>
            <person name="Crous P.W."/>
            <person name="Fauchery L."/>
            <person name="Girlanda M."/>
            <person name="Hayes R.D."/>
            <person name="Keri Z."/>
            <person name="LaButti K."/>
            <person name="Lipzen A."/>
            <person name="Lombard V."/>
            <person name="Magnuson J."/>
            <person name="Maillard F."/>
            <person name="Murat C."/>
            <person name="Nolan M."/>
            <person name="Ohm R.A."/>
            <person name="Pangilinan J."/>
            <person name="Pereira M.F."/>
            <person name="Perotto S."/>
            <person name="Peter M."/>
            <person name="Pfister S."/>
            <person name="Riley R."/>
            <person name="Sitrit Y."/>
            <person name="Stielow J.B."/>
            <person name="Szollosi G."/>
            <person name="Zifcakova L."/>
            <person name="Stursova M."/>
            <person name="Spatafora J.W."/>
            <person name="Tedersoo L."/>
            <person name="Vaario L.M."/>
            <person name="Yamada A."/>
            <person name="Yan M."/>
            <person name="Wang P."/>
            <person name="Xu J."/>
            <person name="Bruns T."/>
            <person name="Baldrian P."/>
            <person name="Vilgalys R."/>
            <person name="Dunand C."/>
            <person name="Henrissat B."/>
            <person name="Grigoriev I.V."/>
            <person name="Hibbett D."/>
            <person name="Nagy L.G."/>
            <person name="Martin F.M."/>
        </authorList>
    </citation>
    <scope>NUCLEOTIDE SEQUENCE</scope>
    <source>
        <strain evidence="2">UH-Tt-Lm1</strain>
    </source>
</reference>
<accession>A0A9P6HKF5</accession>
<reference evidence="2" key="2">
    <citation type="submission" date="2020-11" db="EMBL/GenBank/DDBJ databases">
        <authorList>
            <consortium name="DOE Joint Genome Institute"/>
            <person name="Kuo A."/>
            <person name="Miyauchi S."/>
            <person name="Kiss E."/>
            <person name="Drula E."/>
            <person name="Kohler A."/>
            <person name="Sanchez-Garcia M."/>
            <person name="Andreopoulos B."/>
            <person name="Barry K.W."/>
            <person name="Bonito G."/>
            <person name="Buee M."/>
            <person name="Carver A."/>
            <person name="Chen C."/>
            <person name="Cichocki N."/>
            <person name="Clum A."/>
            <person name="Culley D."/>
            <person name="Crous P.W."/>
            <person name="Fauchery L."/>
            <person name="Girlanda M."/>
            <person name="Hayes R."/>
            <person name="Keri Z."/>
            <person name="Labutti K."/>
            <person name="Lipzen A."/>
            <person name="Lombard V."/>
            <person name="Magnuson J."/>
            <person name="Maillard F."/>
            <person name="Morin E."/>
            <person name="Murat C."/>
            <person name="Nolan M."/>
            <person name="Ohm R."/>
            <person name="Pangilinan J."/>
            <person name="Pereira M."/>
            <person name="Perotto S."/>
            <person name="Peter M."/>
            <person name="Riley R."/>
            <person name="Sitrit Y."/>
            <person name="Stielow B."/>
            <person name="Szollosi G."/>
            <person name="Zifcakova L."/>
            <person name="Stursova M."/>
            <person name="Spatafora J.W."/>
            <person name="Tedersoo L."/>
            <person name="Vaario L.-M."/>
            <person name="Yamada A."/>
            <person name="Yan M."/>
            <person name="Wang P."/>
            <person name="Xu J."/>
            <person name="Bruns T."/>
            <person name="Baldrian P."/>
            <person name="Vilgalys R."/>
            <person name="Henrissat B."/>
            <person name="Grigoriev I.V."/>
            <person name="Hibbett D."/>
            <person name="Nagy L.G."/>
            <person name="Martin F.M."/>
        </authorList>
    </citation>
    <scope>NUCLEOTIDE SEQUENCE</scope>
    <source>
        <strain evidence="2">UH-Tt-Lm1</strain>
    </source>
</reference>
<gene>
    <name evidence="2" type="ORF">BJ322DRAFT_1018054</name>
</gene>
<name>A0A9P6HKF5_9AGAM</name>
<comment type="caution">
    <text evidence="2">The sequence shown here is derived from an EMBL/GenBank/DDBJ whole genome shotgun (WGS) entry which is preliminary data.</text>
</comment>
<organism evidence="2 3">
    <name type="scientific">Thelephora terrestris</name>
    <dbReference type="NCBI Taxonomy" id="56493"/>
    <lineage>
        <taxon>Eukaryota</taxon>
        <taxon>Fungi</taxon>
        <taxon>Dikarya</taxon>
        <taxon>Basidiomycota</taxon>
        <taxon>Agaricomycotina</taxon>
        <taxon>Agaricomycetes</taxon>
        <taxon>Thelephorales</taxon>
        <taxon>Thelephoraceae</taxon>
        <taxon>Thelephora</taxon>
    </lineage>
</organism>
<evidence type="ECO:0000256" key="1">
    <source>
        <dbReference type="SAM" id="MobiDB-lite"/>
    </source>
</evidence>